<accession>A0AAD7QU68</accession>
<proteinExistence type="predicted"/>
<feature type="chain" id="PRO_5042138264" description="Secreted protein" evidence="1">
    <location>
        <begin position="30"/>
        <end position="161"/>
    </location>
</feature>
<sequence>MLARLTLSQASLFTAWAWISSSACRLIRCNPTVDWRARASEFTDMVNRIVAQQRPSNWAMYQLVTTTLKILPHDECRSGDVCRVGHLRTCYLVGDPMSVSSNSRCRRARALINDQPTAFTFSPFPRSTTSYKCPTTHLSTILALCRTCPPLSGPRVSIQDP</sequence>
<evidence type="ECO:0000313" key="3">
    <source>
        <dbReference type="Proteomes" id="UP001217417"/>
    </source>
</evidence>
<dbReference type="AlphaFoldDB" id="A0AAD7QU68"/>
<dbReference type="EMBL" id="JARPMG010000004">
    <property type="protein sequence ID" value="KAJ8101373.1"/>
    <property type="molecule type" value="Genomic_DNA"/>
</dbReference>
<reference evidence="2" key="1">
    <citation type="submission" date="2023-03" db="EMBL/GenBank/DDBJ databases">
        <title>Near-Complete genome sequence of Lipomyces tetrasporous NRRL Y-64009, an oleaginous yeast capable of growing on lignocellulosic hydrolysates.</title>
        <authorList>
            <consortium name="Lawrence Berkeley National Laboratory"/>
            <person name="Jagtap S.S."/>
            <person name="Liu J.-J."/>
            <person name="Walukiewicz H.E."/>
            <person name="Pangilinan J."/>
            <person name="Lipzen A."/>
            <person name="Ahrendt S."/>
            <person name="Koriabine M."/>
            <person name="Cobaugh K."/>
            <person name="Salamov A."/>
            <person name="Yoshinaga Y."/>
            <person name="Ng V."/>
            <person name="Daum C."/>
            <person name="Grigoriev I.V."/>
            <person name="Slininger P.J."/>
            <person name="Dien B.S."/>
            <person name="Jin Y.-S."/>
            <person name="Rao C.V."/>
        </authorList>
    </citation>
    <scope>NUCLEOTIDE SEQUENCE</scope>
    <source>
        <strain evidence="2">NRRL Y-64009</strain>
    </source>
</reference>
<dbReference type="GeneID" id="80882552"/>
<protein>
    <recommendedName>
        <fullName evidence="4">Secreted protein</fullName>
    </recommendedName>
</protein>
<evidence type="ECO:0000313" key="2">
    <source>
        <dbReference type="EMBL" id="KAJ8101373.1"/>
    </source>
</evidence>
<evidence type="ECO:0000256" key="1">
    <source>
        <dbReference type="SAM" id="SignalP"/>
    </source>
</evidence>
<keyword evidence="1" id="KW-0732">Signal</keyword>
<comment type="caution">
    <text evidence="2">The sequence shown here is derived from an EMBL/GenBank/DDBJ whole genome shotgun (WGS) entry which is preliminary data.</text>
</comment>
<feature type="signal peptide" evidence="1">
    <location>
        <begin position="1"/>
        <end position="29"/>
    </location>
</feature>
<keyword evidence="3" id="KW-1185">Reference proteome</keyword>
<dbReference type="Proteomes" id="UP001217417">
    <property type="component" value="Unassembled WGS sequence"/>
</dbReference>
<evidence type="ECO:0008006" key="4">
    <source>
        <dbReference type="Google" id="ProtNLM"/>
    </source>
</evidence>
<gene>
    <name evidence="2" type="ORF">POJ06DRAFT_251325</name>
</gene>
<name>A0AAD7QU68_9ASCO</name>
<dbReference type="PROSITE" id="PS51257">
    <property type="entry name" value="PROKAR_LIPOPROTEIN"/>
    <property type="match status" value="1"/>
</dbReference>
<dbReference type="RefSeq" id="XP_056044823.1">
    <property type="nucleotide sequence ID" value="XM_056187386.1"/>
</dbReference>
<organism evidence="2 3">
    <name type="scientific">Lipomyces tetrasporus</name>
    <dbReference type="NCBI Taxonomy" id="54092"/>
    <lineage>
        <taxon>Eukaryota</taxon>
        <taxon>Fungi</taxon>
        <taxon>Dikarya</taxon>
        <taxon>Ascomycota</taxon>
        <taxon>Saccharomycotina</taxon>
        <taxon>Lipomycetes</taxon>
        <taxon>Lipomycetales</taxon>
        <taxon>Lipomycetaceae</taxon>
        <taxon>Lipomyces</taxon>
    </lineage>
</organism>